<organism evidence="3 4">
    <name type="scientific">Basidiobolus meristosporus CBS 931.73</name>
    <dbReference type="NCBI Taxonomy" id="1314790"/>
    <lineage>
        <taxon>Eukaryota</taxon>
        <taxon>Fungi</taxon>
        <taxon>Fungi incertae sedis</taxon>
        <taxon>Zoopagomycota</taxon>
        <taxon>Entomophthoromycotina</taxon>
        <taxon>Basidiobolomycetes</taxon>
        <taxon>Basidiobolales</taxon>
        <taxon>Basidiobolaceae</taxon>
        <taxon>Basidiobolus</taxon>
    </lineage>
</organism>
<sequence length="333" mass="35130">MSSKGPLPSGWEEMFTPEGRPYYVDHNRQISTWVDPRNESHDSPPPYNPVDSQASQASMPMPSPAGAPARPELPQRQAEFSDQKSPYPPNNAPYNQNGNRNPSASPPLAARSYNSSNPSYGGPPQNNFYSQPPQNSYGPPPQNGSYGQPSQSPYGGPPAQQSPYGQPPQNPYGQPPQNLYGPPPQNSPYGAPPNAGYRPAQSPYNAPPQNASYLNPPPQNAGGYSGYAPSSTYSAPSPVQQSASKPAATGMGSKILSNKKLLGGIAGGALAGLVVGDLISDERHRDYGYGGFGDGYYGGGETVIVNENDTFVDDGFGGGFDDFGGGGFDDDFF</sequence>
<accession>A0A1Y1YZ37</accession>
<feature type="compositionally biased region" description="Low complexity" evidence="1">
    <location>
        <begin position="144"/>
        <end position="164"/>
    </location>
</feature>
<feature type="compositionally biased region" description="Polar residues" evidence="1">
    <location>
        <begin position="202"/>
        <end position="213"/>
    </location>
</feature>
<dbReference type="InterPro" id="IPR001202">
    <property type="entry name" value="WW_dom"/>
</dbReference>
<name>A0A1Y1YZ37_9FUNG</name>
<dbReference type="AlphaFoldDB" id="A0A1Y1YZ37"/>
<dbReference type="OrthoDB" id="3045089at2759"/>
<dbReference type="EMBL" id="MCFE01000048">
    <property type="protein sequence ID" value="ORY03281.1"/>
    <property type="molecule type" value="Genomic_DNA"/>
</dbReference>
<dbReference type="STRING" id="1314790.A0A1Y1YZ37"/>
<dbReference type="Pfam" id="PF00397">
    <property type="entry name" value="WW"/>
    <property type="match status" value="1"/>
</dbReference>
<feature type="domain" description="WW" evidence="2">
    <location>
        <begin position="5"/>
        <end position="38"/>
    </location>
</feature>
<dbReference type="SUPFAM" id="SSF51045">
    <property type="entry name" value="WW domain"/>
    <property type="match status" value="1"/>
</dbReference>
<feature type="compositionally biased region" description="Low complexity" evidence="1">
    <location>
        <begin position="226"/>
        <end position="238"/>
    </location>
</feature>
<gene>
    <name evidence="3" type="ORF">K493DRAFT_405031</name>
</gene>
<evidence type="ECO:0000256" key="1">
    <source>
        <dbReference type="SAM" id="MobiDB-lite"/>
    </source>
</evidence>
<dbReference type="InterPro" id="IPR036020">
    <property type="entry name" value="WW_dom_sf"/>
</dbReference>
<dbReference type="SMART" id="SM00456">
    <property type="entry name" value="WW"/>
    <property type="match status" value="1"/>
</dbReference>
<reference evidence="3 4" key="1">
    <citation type="submission" date="2016-07" db="EMBL/GenBank/DDBJ databases">
        <title>Pervasive Adenine N6-methylation of Active Genes in Fungi.</title>
        <authorList>
            <consortium name="DOE Joint Genome Institute"/>
            <person name="Mondo S.J."/>
            <person name="Dannebaum R.O."/>
            <person name="Kuo R.C."/>
            <person name="Labutti K."/>
            <person name="Haridas S."/>
            <person name="Kuo A."/>
            <person name="Salamov A."/>
            <person name="Ahrendt S.R."/>
            <person name="Lipzen A."/>
            <person name="Sullivan W."/>
            <person name="Andreopoulos W.B."/>
            <person name="Clum A."/>
            <person name="Lindquist E."/>
            <person name="Daum C."/>
            <person name="Ramamoorthy G.K."/>
            <person name="Gryganskyi A."/>
            <person name="Culley D."/>
            <person name="Magnuson J.K."/>
            <person name="James T.Y."/>
            <person name="O'Malley M.A."/>
            <person name="Stajich J.E."/>
            <person name="Spatafora J.W."/>
            <person name="Visel A."/>
            <person name="Grigoriev I.V."/>
        </authorList>
    </citation>
    <scope>NUCLEOTIDE SEQUENCE [LARGE SCALE GENOMIC DNA]</scope>
    <source>
        <strain evidence="3 4">CBS 931.73</strain>
    </source>
</reference>
<evidence type="ECO:0000313" key="4">
    <source>
        <dbReference type="Proteomes" id="UP000193498"/>
    </source>
</evidence>
<feature type="compositionally biased region" description="Polar residues" evidence="1">
    <location>
        <begin position="112"/>
        <end position="137"/>
    </location>
</feature>
<feature type="compositionally biased region" description="Low complexity" evidence="1">
    <location>
        <begin position="92"/>
        <end position="102"/>
    </location>
</feature>
<dbReference type="PROSITE" id="PS50020">
    <property type="entry name" value="WW_DOMAIN_2"/>
    <property type="match status" value="1"/>
</dbReference>
<evidence type="ECO:0000259" key="2">
    <source>
        <dbReference type="PROSITE" id="PS50020"/>
    </source>
</evidence>
<feature type="compositionally biased region" description="Pro residues" evidence="1">
    <location>
        <begin position="165"/>
        <end position="174"/>
    </location>
</feature>
<comment type="caution">
    <text evidence="3">The sequence shown here is derived from an EMBL/GenBank/DDBJ whole genome shotgun (WGS) entry which is preliminary data.</text>
</comment>
<proteinExistence type="predicted"/>
<dbReference type="PROSITE" id="PS01159">
    <property type="entry name" value="WW_DOMAIN_1"/>
    <property type="match status" value="1"/>
</dbReference>
<evidence type="ECO:0000313" key="3">
    <source>
        <dbReference type="EMBL" id="ORY03281.1"/>
    </source>
</evidence>
<feature type="region of interest" description="Disordered" evidence="1">
    <location>
        <begin position="1"/>
        <end position="249"/>
    </location>
</feature>
<protein>
    <recommendedName>
        <fullName evidence="2">WW domain-containing protein</fullName>
    </recommendedName>
</protein>
<dbReference type="CDD" id="cd00201">
    <property type="entry name" value="WW"/>
    <property type="match status" value="1"/>
</dbReference>
<dbReference type="InParanoid" id="A0A1Y1YZ37"/>
<dbReference type="Gene3D" id="2.20.70.10">
    <property type="match status" value="1"/>
</dbReference>
<feature type="compositionally biased region" description="Low complexity" evidence="1">
    <location>
        <begin position="52"/>
        <end position="69"/>
    </location>
</feature>
<dbReference type="Proteomes" id="UP000193498">
    <property type="component" value="Unassembled WGS sequence"/>
</dbReference>
<keyword evidence="4" id="KW-1185">Reference proteome</keyword>